<evidence type="ECO:0000313" key="2">
    <source>
        <dbReference type="Proteomes" id="UP001164726"/>
    </source>
</evidence>
<gene>
    <name evidence="1" type="ORF">OE105_05810</name>
</gene>
<dbReference type="KEGG" id="fhl:OE105_05810"/>
<dbReference type="AlphaFoldDB" id="A0A9E8M2X9"/>
<reference evidence="1" key="1">
    <citation type="submission" date="2022-09" db="EMBL/GenBank/DDBJ databases">
        <title>Complete Genomes of Fervidibacillus albus and Fervidibacillus halotolerans isolated from tidal flat sediments.</title>
        <authorList>
            <person name="Kwon K.K."/>
            <person name="Yang S.-H."/>
            <person name="Park M.J."/>
            <person name="Oh H.-M."/>
        </authorList>
    </citation>
    <scope>NUCLEOTIDE SEQUENCE</scope>
    <source>
        <strain evidence="1">MEBiC13594</strain>
    </source>
</reference>
<sequence length="91" mass="10356">MKKNEKKEAIALTYDEKKDTAPVVKAKGKGFVAEKIIEEAKKHRIPIYEDASLVELLDKVNIEEKIPEELFMAVAEVFAFIYNVDQKASKT</sequence>
<protein>
    <submittedName>
        <fullName evidence="1">EscU/YscU/HrcU family type III secretion system export apparatus switch protein</fullName>
    </submittedName>
</protein>
<evidence type="ECO:0000313" key="1">
    <source>
        <dbReference type="EMBL" id="WAA13616.1"/>
    </source>
</evidence>
<proteinExistence type="predicted"/>
<dbReference type="RefSeq" id="WP_275421802.1">
    <property type="nucleotide sequence ID" value="NZ_CP106877.1"/>
</dbReference>
<dbReference type="EMBL" id="CP106877">
    <property type="protein sequence ID" value="WAA13616.1"/>
    <property type="molecule type" value="Genomic_DNA"/>
</dbReference>
<dbReference type="Gene3D" id="3.40.1690.10">
    <property type="entry name" value="secretion proteins EscU"/>
    <property type="match status" value="1"/>
</dbReference>
<keyword evidence="2" id="KW-1185">Reference proteome</keyword>
<dbReference type="InterPro" id="IPR029025">
    <property type="entry name" value="T3SS_substrate_exporter_C"/>
</dbReference>
<name>A0A9E8M2X9_9BACI</name>
<dbReference type="GO" id="GO:0009306">
    <property type="term" value="P:protein secretion"/>
    <property type="evidence" value="ECO:0007669"/>
    <property type="project" value="InterPro"/>
</dbReference>
<dbReference type="SUPFAM" id="SSF160544">
    <property type="entry name" value="EscU C-terminal domain-like"/>
    <property type="match status" value="1"/>
</dbReference>
<dbReference type="PANTHER" id="PTHR30531">
    <property type="entry name" value="FLAGELLAR BIOSYNTHETIC PROTEIN FLHB"/>
    <property type="match status" value="1"/>
</dbReference>
<dbReference type="GO" id="GO:0005886">
    <property type="term" value="C:plasma membrane"/>
    <property type="evidence" value="ECO:0007669"/>
    <property type="project" value="TreeGrafter"/>
</dbReference>
<dbReference type="Proteomes" id="UP001164726">
    <property type="component" value="Chromosome"/>
</dbReference>
<dbReference type="Pfam" id="PF01312">
    <property type="entry name" value="Bac_export_2"/>
    <property type="match status" value="1"/>
</dbReference>
<accession>A0A9E8M2X9</accession>
<dbReference type="InterPro" id="IPR006135">
    <property type="entry name" value="T3SS_substrate_exporter"/>
</dbReference>
<organism evidence="1 2">
    <name type="scientific">Fervidibacillus halotolerans</name>
    <dbReference type="NCBI Taxonomy" id="2980027"/>
    <lineage>
        <taxon>Bacteria</taxon>
        <taxon>Bacillati</taxon>
        <taxon>Bacillota</taxon>
        <taxon>Bacilli</taxon>
        <taxon>Bacillales</taxon>
        <taxon>Bacillaceae</taxon>
        <taxon>Fervidibacillus</taxon>
    </lineage>
</organism>
<dbReference type="PANTHER" id="PTHR30531:SF12">
    <property type="entry name" value="FLAGELLAR BIOSYNTHETIC PROTEIN FLHB"/>
    <property type="match status" value="1"/>
</dbReference>